<dbReference type="Proteomes" id="UP000193642">
    <property type="component" value="Unassembled WGS sequence"/>
</dbReference>
<comment type="caution">
    <text evidence="2">The sequence shown here is derived from an EMBL/GenBank/DDBJ whole genome shotgun (WGS) entry which is preliminary data.</text>
</comment>
<proteinExistence type="predicted"/>
<keyword evidence="3" id="KW-1185">Reference proteome</keyword>
<feature type="region of interest" description="Disordered" evidence="1">
    <location>
        <begin position="1"/>
        <end position="148"/>
    </location>
</feature>
<reference evidence="2 3" key="1">
    <citation type="submission" date="2016-07" db="EMBL/GenBank/DDBJ databases">
        <title>Pervasive Adenine N6-methylation of Active Genes in Fungi.</title>
        <authorList>
            <consortium name="DOE Joint Genome Institute"/>
            <person name="Mondo S.J."/>
            <person name="Dannebaum R.O."/>
            <person name="Kuo R.C."/>
            <person name="Labutti K."/>
            <person name="Haridas S."/>
            <person name="Kuo A."/>
            <person name="Salamov A."/>
            <person name="Ahrendt S.R."/>
            <person name="Lipzen A."/>
            <person name="Sullivan W."/>
            <person name="Andreopoulos W.B."/>
            <person name="Clum A."/>
            <person name="Lindquist E."/>
            <person name="Daum C."/>
            <person name="Ramamoorthy G.K."/>
            <person name="Gryganskyi A."/>
            <person name="Culley D."/>
            <person name="Magnuson J.K."/>
            <person name="James T.Y."/>
            <person name="O'Malley M.A."/>
            <person name="Stajich J.E."/>
            <person name="Spatafora J.W."/>
            <person name="Visel A."/>
            <person name="Grigoriev I.V."/>
        </authorList>
    </citation>
    <scope>NUCLEOTIDE SEQUENCE [LARGE SCALE GENOMIC DNA]</scope>
    <source>
        <strain evidence="2 3">JEL800</strain>
    </source>
</reference>
<feature type="compositionally biased region" description="Basic and acidic residues" evidence="1">
    <location>
        <begin position="38"/>
        <end position="65"/>
    </location>
</feature>
<evidence type="ECO:0000313" key="2">
    <source>
        <dbReference type="EMBL" id="ORY45922.1"/>
    </source>
</evidence>
<evidence type="ECO:0000256" key="1">
    <source>
        <dbReference type="SAM" id="MobiDB-lite"/>
    </source>
</evidence>
<evidence type="ECO:0000313" key="3">
    <source>
        <dbReference type="Proteomes" id="UP000193642"/>
    </source>
</evidence>
<feature type="compositionally biased region" description="Basic and acidic residues" evidence="1">
    <location>
        <begin position="74"/>
        <end position="87"/>
    </location>
</feature>
<dbReference type="AlphaFoldDB" id="A0A1Y2CFW5"/>
<dbReference type="EMBL" id="MCGO01000018">
    <property type="protein sequence ID" value="ORY45922.1"/>
    <property type="molecule type" value="Genomic_DNA"/>
</dbReference>
<name>A0A1Y2CFW5_9FUNG</name>
<sequence length="292" mass="32514">MKKGATASKGKKGAKEEAAVELPPPPPPQDEPPPVEVVIERKPVDRTFLTEKLNLDRINRVDKVLKKTYSVPALKKDPNVEEKKVEGDPGLSDNNGGSLLRNPQQSPYPRQKAKIDRQPQESSSGTQNYAQRNRALGVPPDPNDSDDSLLAEINEATDDKLFPGFQFGKKGSKPVLQSTHPVRLNISQIKKKLKDHIKYTESNSSITKDSDEAAFLLSHPKEVLDSFTPKTLKTFEGLVIQKYYKNGAITGFKGKDEIQTIKLKTMARNEIEDIKTNAISTENNLIDLRSFE</sequence>
<feature type="compositionally biased region" description="Polar residues" evidence="1">
    <location>
        <begin position="120"/>
        <end position="131"/>
    </location>
</feature>
<accession>A0A1Y2CFW5</accession>
<dbReference type="OrthoDB" id="10364865at2759"/>
<organism evidence="2 3">
    <name type="scientific">Rhizoclosmatium globosum</name>
    <dbReference type="NCBI Taxonomy" id="329046"/>
    <lineage>
        <taxon>Eukaryota</taxon>
        <taxon>Fungi</taxon>
        <taxon>Fungi incertae sedis</taxon>
        <taxon>Chytridiomycota</taxon>
        <taxon>Chytridiomycota incertae sedis</taxon>
        <taxon>Chytridiomycetes</taxon>
        <taxon>Chytridiales</taxon>
        <taxon>Chytriomycetaceae</taxon>
        <taxon>Rhizoclosmatium</taxon>
    </lineage>
</organism>
<feature type="compositionally biased region" description="Polar residues" evidence="1">
    <location>
        <begin position="92"/>
        <end position="108"/>
    </location>
</feature>
<feature type="compositionally biased region" description="Pro residues" evidence="1">
    <location>
        <begin position="22"/>
        <end position="35"/>
    </location>
</feature>
<protein>
    <submittedName>
        <fullName evidence="2">Uncharacterized protein</fullName>
    </submittedName>
</protein>
<gene>
    <name evidence="2" type="ORF">BCR33DRAFT_737040</name>
</gene>